<name>A0A7X5YLN3_9CAUL</name>
<protein>
    <recommendedName>
        <fullName evidence="4">Lipoprotein</fullName>
    </recommendedName>
</protein>
<evidence type="ECO:0000256" key="1">
    <source>
        <dbReference type="SAM" id="SignalP"/>
    </source>
</evidence>
<dbReference type="EMBL" id="JAATJM010000002">
    <property type="protein sequence ID" value="NJC42162.1"/>
    <property type="molecule type" value="Genomic_DNA"/>
</dbReference>
<evidence type="ECO:0000313" key="2">
    <source>
        <dbReference type="EMBL" id="NJC42162.1"/>
    </source>
</evidence>
<dbReference type="RefSeq" id="WP_168048154.1">
    <property type="nucleotide sequence ID" value="NZ_JAATJM010000002.1"/>
</dbReference>
<evidence type="ECO:0008006" key="4">
    <source>
        <dbReference type="Google" id="ProtNLM"/>
    </source>
</evidence>
<evidence type="ECO:0000313" key="3">
    <source>
        <dbReference type="Proteomes" id="UP000587415"/>
    </source>
</evidence>
<accession>A0A7X5YLN3</accession>
<feature type="chain" id="PRO_5030601785" description="Lipoprotein" evidence="1">
    <location>
        <begin position="23"/>
        <end position="131"/>
    </location>
</feature>
<proteinExistence type="predicted"/>
<dbReference type="PROSITE" id="PS51257">
    <property type="entry name" value="PROKAR_LIPOPROTEIN"/>
    <property type="match status" value="1"/>
</dbReference>
<comment type="caution">
    <text evidence="2">The sequence shown here is derived from an EMBL/GenBank/DDBJ whole genome shotgun (WGS) entry which is preliminary data.</text>
</comment>
<dbReference type="Proteomes" id="UP000587415">
    <property type="component" value="Unassembled WGS sequence"/>
</dbReference>
<dbReference type="AlphaFoldDB" id="A0A7X5YLN3"/>
<sequence length="131" mass="13794">MKSKAFAVLSASTLILTLTACASTPASGGFDPSGTSFTGWVRFTGEEFQLYADHDQVLQPFSRPCVSGAASRDEMRQAARDLGGQEVIITGRTAAWSASLPGARIEHEGSSIRNDCGGAFVILADDIRPAN</sequence>
<keyword evidence="3" id="KW-1185">Reference proteome</keyword>
<organism evidence="2 3">
    <name type="scientific">Brevundimonas alba</name>
    <dbReference type="NCBI Taxonomy" id="74314"/>
    <lineage>
        <taxon>Bacteria</taxon>
        <taxon>Pseudomonadati</taxon>
        <taxon>Pseudomonadota</taxon>
        <taxon>Alphaproteobacteria</taxon>
        <taxon>Caulobacterales</taxon>
        <taxon>Caulobacteraceae</taxon>
        <taxon>Brevundimonas</taxon>
    </lineage>
</organism>
<reference evidence="2 3" key="1">
    <citation type="submission" date="2020-03" db="EMBL/GenBank/DDBJ databases">
        <title>Genomic Encyclopedia of Type Strains, Phase IV (KMG-IV): sequencing the most valuable type-strain genomes for metagenomic binning, comparative biology and taxonomic classification.</title>
        <authorList>
            <person name="Goeker M."/>
        </authorList>
    </citation>
    <scope>NUCLEOTIDE SEQUENCE [LARGE SCALE GENOMIC DNA]</scope>
    <source>
        <strain evidence="2 3">DSM 4736</strain>
    </source>
</reference>
<keyword evidence="1" id="KW-0732">Signal</keyword>
<feature type="signal peptide" evidence="1">
    <location>
        <begin position="1"/>
        <end position="22"/>
    </location>
</feature>
<gene>
    <name evidence="2" type="ORF">GGQ87_002457</name>
</gene>